<dbReference type="Gene3D" id="3.40.50.1820">
    <property type="entry name" value="alpha/beta hydrolase"/>
    <property type="match status" value="1"/>
</dbReference>
<reference evidence="1" key="2">
    <citation type="submission" date="2021-04" db="EMBL/GenBank/DDBJ databases">
        <authorList>
            <person name="Gilroy R."/>
        </authorList>
    </citation>
    <scope>NUCLEOTIDE SEQUENCE</scope>
    <source>
        <strain evidence="1">USAMLcec2-132</strain>
    </source>
</reference>
<dbReference type="InterPro" id="IPR029058">
    <property type="entry name" value="AB_hydrolase_fold"/>
</dbReference>
<comment type="caution">
    <text evidence="1">The sequence shown here is derived from an EMBL/GenBank/DDBJ whole genome shotgun (WGS) entry which is preliminary data.</text>
</comment>
<dbReference type="Proteomes" id="UP000823891">
    <property type="component" value="Unassembled WGS sequence"/>
</dbReference>
<dbReference type="InterPro" id="IPR000801">
    <property type="entry name" value="Esterase-like"/>
</dbReference>
<evidence type="ECO:0000313" key="2">
    <source>
        <dbReference type="Proteomes" id="UP000823891"/>
    </source>
</evidence>
<dbReference type="Pfam" id="PF00756">
    <property type="entry name" value="Esterase"/>
    <property type="match status" value="1"/>
</dbReference>
<dbReference type="InterPro" id="IPR050583">
    <property type="entry name" value="Mycobacterial_A85_antigen"/>
</dbReference>
<gene>
    <name evidence="1" type="ORF">H9761_08400</name>
</gene>
<dbReference type="SUPFAM" id="SSF53474">
    <property type="entry name" value="alpha/beta-Hydrolases"/>
    <property type="match status" value="1"/>
</dbReference>
<accession>A0A9D2NF79</accession>
<dbReference type="GO" id="GO:0016747">
    <property type="term" value="F:acyltransferase activity, transferring groups other than amino-acyl groups"/>
    <property type="evidence" value="ECO:0007669"/>
    <property type="project" value="TreeGrafter"/>
</dbReference>
<name>A0A9D2NF79_9FIRM</name>
<sequence>MEKKEYTWFSRALGEETMVTAGIPKGVKGPLPVLWIDGPGSCREWFEHTGIEEYAERAGLAVVEVDSSKSWGGRDIEDGHYFFETFLTRELPEYLRERELLSDRPEDNYITGWSRAAYMALRIGLHHPELYGNIICCSGGNVDAYGLYKDIKGMYPGLLERMFDGISDGMTFENSIYNPERFVEDWKNAGKAFPRMLFYCGSEDPLARVPCVRLSEKMKLWGIPHGFELLPGIHSWETVDASIRLALEEIEREKKGEN</sequence>
<dbReference type="AlphaFoldDB" id="A0A9D2NF79"/>
<proteinExistence type="predicted"/>
<dbReference type="EMBL" id="DWWS01000028">
    <property type="protein sequence ID" value="HJC23708.1"/>
    <property type="molecule type" value="Genomic_DNA"/>
</dbReference>
<protein>
    <recommendedName>
        <fullName evidence="3">Esterase</fullName>
    </recommendedName>
</protein>
<dbReference type="PANTHER" id="PTHR48098:SF1">
    <property type="entry name" value="DIACYLGLYCEROL ACYLTRANSFERASE_MYCOLYLTRANSFERASE AG85A"/>
    <property type="match status" value="1"/>
</dbReference>
<evidence type="ECO:0000313" key="1">
    <source>
        <dbReference type="EMBL" id="HJC23708.1"/>
    </source>
</evidence>
<organism evidence="1 2">
    <name type="scientific">Candidatus Eisenbergiella merdavium</name>
    <dbReference type="NCBI Taxonomy" id="2838551"/>
    <lineage>
        <taxon>Bacteria</taxon>
        <taxon>Bacillati</taxon>
        <taxon>Bacillota</taxon>
        <taxon>Clostridia</taxon>
        <taxon>Lachnospirales</taxon>
        <taxon>Lachnospiraceae</taxon>
        <taxon>Eisenbergiella</taxon>
    </lineage>
</organism>
<dbReference type="PANTHER" id="PTHR48098">
    <property type="entry name" value="ENTEROCHELIN ESTERASE-RELATED"/>
    <property type="match status" value="1"/>
</dbReference>
<evidence type="ECO:0008006" key="3">
    <source>
        <dbReference type="Google" id="ProtNLM"/>
    </source>
</evidence>
<reference evidence="1" key="1">
    <citation type="journal article" date="2021" name="PeerJ">
        <title>Extensive microbial diversity within the chicken gut microbiome revealed by metagenomics and culture.</title>
        <authorList>
            <person name="Gilroy R."/>
            <person name="Ravi A."/>
            <person name="Getino M."/>
            <person name="Pursley I."/>
            <person name="Horton D.L."/>
            <person name="Alikhan N.F."/>
            <person name="Baker D."/>
            <person name="Gharbi K."/>
            <person name="Hall N."/>
            <person name="Watson M."/>
            <person name="Adriaenssens E.M."/>
            <person name="Foster-Nyarko E."/>
            <person name="Jarju S."/>
            <person name="Secka A."/>
            <person name="Antonio M."/>
            <person name="Oren A."/>
            <person name="Chaudhuri R.R."/>
            <person name="La Ragione R."/>
            <person name="Hildebrand F."/>
            <person name="Pallen M.J."/>
        </authorList>
    </citation>
    <scope>NUCLEOTIDE SEQUENCE</scope>
    <source>
        <strain evidence="1">USAMLcec2-132</strain>
    </source>
</reference>